<dbReference type="FunFam" id="1.25.40.10:FF:000381">
    <property type="entry name" value="Pentatricopeptide repeat-containing protein"/>
    <property type="match status" value="1"/>
</dbReference>
<evidence type="ECO:0000256" key="2">
    <source>
        <dbReference type="PROSITE-ProRule" id="PRU00708"/>
    </source>
</evidence>
<keyword evidence="1" id="KW-0677">Repeat</keyword>
<dbReference type="FunFam" id="1.25.40.10:FF:000073">
    <property type="entry name" value="Pentatricopeptide repeat-containing protein chloroplastic"/>
    <property type="match status" value="1"/>
</dbReference>
<feature type="repeat" description="PPR" evidence="2">
    <location>
        <begin position="426"/>
        <end position="460"/>
    </location>
</feature>
<dbReference type="Pfam" id="PF01535">
    <property type="entry name" value="PPR"/>
    <property type="match status" value="4"/>
</dbReference>
<dbReference type="FunFam" id="1.25.40.10:FF:000031">
    <property type="entry name" value="Pentatricopeptide repeat-containing protein mitochondrial"/>
    <property type="match status" value="1"/>
</dbReference>
<feature type="repeat" description="PPR" evidence="2">
    <location>
        <begin position="629"/>
        <end position="663"/>
    </location>
</feature>
<comment type="caution">
    <text evidence="3">The sequence shown here is derived from an EMBL/GenBank/DDBJ whole genome shotgun (WGS) entry which is preliminary data.</text>
</comment>
<reference evidence="3" key="1">
    <citation type="submission" date="2021-01" db="EMBL/GenBank/DDBJ databases">
        <title>Adiantum capillus-veneris genome.</title>
        <authorList>
            <person name="Fang Y."/>
            <person name="Liao Q."/>
        </authorList>
    </citation>
    <scope>NUCLEOTIDE SEQUENCE</scope>
    <source>
        <strain evidence="3">H3</strain>
        <tissue evidence="3">Leaf</tissue>
    </source>
</reference>
<feature type="repeat" description="PPR" evidence="2">
    <location>
        <begin position="325"/>
        <end position="359"/>
    </location>
</feature>
<dbReference type="InterPro" id="IPR046960">
    <property type="entry name" value="PPR_At4g14850-like_plant"/>
</dbReference>
<feature type="repeat" description="PPR" evidence="2">
    <location>
        <begin position="122"/>
        <end position="156"/>
    </location>
</feature>
<proteinExistence type="predicted"/>
<evidence type="ECO:0000313" key="4">
    <source>
        <dbReference type="Proteomes" id="UP000886520"/>
    </source>
</evidence>
<dbReference type="FunFam" id="1.25.40.10:FF:000090">
    <property type="entry name" value="Pentatricopeptide repeat-containing protein, chloroplastic"/>
    <property type="match status" value="1"/>
</dbReference>
<evidence type="ECO:0000313" key="3">
    <source>
        <dbReference type="EMBL" id="KAI5078986.1"/>
    </source>
</evidence>
<feature type="repeat" description="PPR" evidence="2">
    <location>
        <begin position="527"/>
        <end position="561"/>
    </location>
</feature>
<evidence type="ECO:0008006" key="5">
    <source>
        <dbReference type="Google" id="ProtNLM"/>
    </source>
</evidence>
<dbReference type="PROSITE" id="PS51375">
    <property type="entry name" value="PPR"/>
    <property type="match status" value="6"/>
</dbReference>
<name>A0A9D4ZMP6_ADICA</name>
<keyword evidence="4" id="KW-1185">Reference proteome</keyword>
<gene>
    <name evidence="3" type="ORF">GOP47_0006657</name>
</gene>
<dbReference type="OrthoDB" id="1882346at2759"/>
<dbReference type="NCBIfam" id="TIGR00756">
    <property type="entry name" value="PPR"/>
    <property type="match status" value="4"/>
</dbReference>
<dbReference type="Gene3D" id="1.25.40.10">
    <property type="entry name" value="Tetratricopeptide repeat domain"/>
    <property type="match status" value="6"/>
</dbReference>
<dbReference type="FunFam" id="1.25.40.10:FF:000344">
    <property type="entry name" value="Pentatricopeptide repeat-containing protein"/>
    <property type="match status" value="1"/>
</dbReference>
<dbReference type="Proteomes" id="UP000886520">
    <property type="component" value="Chromosome 6"/>
</dbReference>
<dbReference type="Pfam" id="PF13041">
    <property type="entry name" value="PPR_2"/>
    <property type="match status" value="3"/>
</dbReference>
<dbReference type="GO" id="GO:0003729">
    <property type="term" value="F:mRNA binding"/>
    <property type="evidence" value="ECO:0007669"/>
    <property type="project" value="UniProtKB-ARBA"/>
</dbReference>
<feature type="repeat" description="PPR" evidence="2">
    <location>
        <begin position="223"/>
        <end position="257"/>
    </location>
</feature>
<sequence length="781" mass="87291">MVLHLLSGNAQCLLRNFGKKRSVGYLGPCRGEMLHITNELPHNLVDLDKKSELPAYASTYCALLYDCIEKKSWDYGKQIHNQIIKDGYKISLLVGNLLLQVYISHGHVKDASKLFDTLRHRNTCTWAFLFEGYADQQHWEDALALFWRMWSGSVLPNNYIFAVVLQACAQLLNIKGGQVVYSCVIKSGCKVNKAVKSALISMYTKCGCLCDAQLVFDEMSSRNIVLWSAMLAGYANQGHSKDAIKLFWKMQNDDCIEPNEMVCISILKACAKTGAQNEGRKVHDCIVRNSFDLRLSVGNTLIDMYTKCRCLLDARRVFDNIEQPDFISWSVILAGYGESGNSLESFKLFSVMESRGIHVNGVTFLNLLKGCESVEYLDKVREIHTHITSRGLILNGCLENALVHVFAKCGALEDACYVFQKLSIRNVVSWSALITGHAFHGFYKEAFMLFNQMLKEGVWPNATVFVGILKVISSLQNVEVGKCVHSGVLEDGIETELFVGSALVDMYAKCGFVKDAQQVFDRMPRRNIVAWSSMMACYAEEAAPEQAIVLFWRMQREGVKPDEVTFVSVLKACTMWAMLEQGQHIHSYALDLGNRKVSFFLGSTIVDMYTRCGSLADARRVFDEIEERDVALWNAMISGYGQYGFASDAFELLRQMAYEGVPLTHITFVGLLSACSHAGLLDEGLQVFDLSSPDCSVSRTIEQYVCLVDLLGRAGCLHQAVTSVQEMPLQPDATIWLSLVGVCRLNFNVELATPCVRNVFEIEPENAVVLVLLANIVCEAD</sequence>
<dbReference type="InterPro" id="IPR002885">
    <property type="entry name" value="PPR_rpt"/>
</dbReference>
<dbReference type="GO" id="GO:0009451">
    <property type="term" value="P:RNA modification"/>
    <property type="evidence" value="ECO:0007669"/>
    <property type="project" value="InterPro"/>
</dbReference>
<protein>
    <recommendedName>
        <fullName evidence="5">Pentatricopeptide repeat-containing protein</fullName>
    </recommendedName>
</protein>
<accession>A0A9D4ZMP6</accession>
<dbReference type="EMBL" id="JABFUD020000006">
    <property type="protein sequence ID" value="KAI5078986.1"/>
    <property type="molecule type" value="Genomic_DNA"/>
</dbReference>
<dbReference type="InterPro" id="IPR011990">
    <property type="entry name" value="TPR-like_helical_dom_sf"/>
</dbReference>
<evidence type="ECO:0000256" key="1">
    <source>
        <dbReference type="ARBA" id="ARBA00022737"/>
    </source>
</evidence>
<organism evidence="3 4">
    <name type="scientific">Adiantum capillus-veneris</name>
    <name type="common">Maidenhair fern</name>
    <dbReference type="NCBI Taxonomy" id="13818"/>
    <lineage>
        <taxon>Eukaryota</taxon>
        <taxon>Viridiplantae</taxon>
        <taxon>Streptophyta</taxon>
        <taxon>Embryophyta</taxon>
        <taxon>Tracheophyta</taxon>
        <taxon>Polypodiopsida</taxon>
        <taxon>Polypodiidae</taxon>
        <taxon>Polypodiales</taxon>
        <taxon>Pteridineae</taxon>
        <taxon>Pteridaceae</taxon>
        <taxon>Vittarioideae</taxon>
        <taxon>Adiantum</taxon>
    </lineage>
</organism>
<dbReference type="PANTHER" id="PTHR47926">
    <property type="entry name" value="PENTATRICOPEPTIDE REPEAT-CONTAINING PROTEIN"/>
    <property type="match status" value="1"/>
</dbReference>
<dbReference type="AlphaFoldDB" id="A0A9D4ZMP6"/>